<accession>A0A9E6MQS9</accession>
<dbReference type="EMBL" id="CP072829">
    <property type="protein sequence ID" value="QTU84229.1"/>
    <property type="molecule type" value="Genomic_DNA"/>
</dbReference>
<sequence length="284" mass="30905">MDPISPADCVDPAGFADAVDQPTACEPSADDQEVSFCVILEAGPAYVDTIYDDDGSPVRVLAVGGAYQSATYLGERWHEPVFAYYRSFDRMFEAANQGLAIDRVLMLGGGGCSYPKHLLMSRPHVGIDVVEPDPGVVDLAYEYFFVDRLEEELEAQAEDGCEQERFRIIEATGREYLDATEARYEVIVNDAFFGSQEAEDLVDDAGLEAVRAHLTRGGLYCINVTCDGSPEDFARLHGLLERLQGHFASACAIDASDDGFASDDNYLVIATDGPYAFSDVIGGF</sequence>
<dbReference type="Pfam" id="PF01564">
    <property type="entry name" value="Spermine_synth"/>
    <property type="match status" value="1"/>
</dbReference>
<dbReference type="EMBL" id="WPCR01000006">
    <property type="protein sequence ID" value="NHM14154.1"/>
    <property type="molecule type" value="Genomic_DNA"/>
</dbReference>
<evidence type="ECO:0000313" key="2">
    <source>
        <dbReference type="EMBL" id="QTU84229.1"/>
    </source>
</evidence>
<organism evidence="2 4">
    <name type="scientific">Xiamenia xianingshaonis</name>
    <dbReference type="NCBI Taxonomy" id="2682776"/>
    <lineage>
        <taxon>Bacteria</taxon>
        <taxon>Bacillati</taxon>
        <taxon>Actinomycetota</taxon>
        <taxon>Coriobacteriia</taxon>
        <taxon>Eggerthellales</taxon>
        <taxon>Eggerthellaceae</taxon>
        <taxon>Xiamenia</taxon>
    </lineage>
</organism>
<dbReference type="NCBIfam" id="NF037959">
    <property type="entry name" value="MFS_SpdSyn"/>
    <property type="match status" value="1"/>
</dbReference>
<gene>
    <name evidence="1" type="ORF">GMI68_05135</name>
    <name evidence="2" type="ORF">J7S26_07735</name>
</gene>
<dbReference type="Gene3D" id="3.40.50.150">
    <property type="entry name" value="Vaccinia Virus protein VP39"/>
    <property type="match status" value="1"/>
</dbReference>
<keyword evidence="3" id="KW-1185">Reference proteome</keyword>
<reference evidence="1 3" key="1">
    <citation type="submission" date="2019-11" db="EMBL/GenBank/DDBJ databases">
        <title>Eggerthellaceae novel genus isolated from the rectal contents of marmort.</title>
        <authorList>
            <person name="Zhang G."/>
        </authorList>
    </citation>
    <scope>NUCLEOTIDE SEQUENCE [LARGE SCALE GENOMIC DNA]</scope>
    <source>
        <strain evidence="3">zg-886</strain>
        <strain evidence="1">Zg-886</strain>
    </source>
</reference>
<reference evidence="2" key="2">
    <citation type="submission" date="2021-04" db="EMBL/GenBank/DDBJ databases">
        <title>Novel species in family Eggerthellaceae.</title>
        <authorList>
            <person name="Zhang G."/>
        </authorList>
    </citation>
    <scope>NUCLEOTIDE SEQUENCE</scope>
    <source>
        <strain evidence="2">Zg-886</strain>
    </source>
</reference>
<dbReference type="KEGG" id="ebz:J7S26_07735"/>
<proteinExistence type="predicted"/>
<dbReference type="AlphaFoldDB" id="A0A9E6MQS9"/>
<dbReference type="InterPro" id="IPR029063">
    <property type="entry name" value="SAM-dependent_MTases_sf"/>
</dbReference>
<evidence type="ECO:0000313" key="1">
    <source>
        <dbReference type="EMBL" id="NHM14154.1"/>
    </source>
</evidence>
<dbReference type="SUPFAM" id="SSF53335">
    <property type="entry name" value="S-adenosyl-L-methionine-dependent methyltransferases"/>
    <property type="match status" value="1"/>
</dbReference>
<evidence type="ECO:0000313" key="4">
    <source>
        <dbReference type="Proteomes" id="UP000671910"/>
    </source>
</evidence>
<dbReference type="Proteomes" id="UP000671910">
    <property type="component" value="Chromosome"/>
</dbReference>
<dbReference type="Proteomes" id="UP000636394">
    <property type="component" value="Unassembled WGS sequence"/>
</dbReference>
<name>A0A9E6MQS9_9ACTN</name>
<protein>
    <submittedName>
        <fullName evidence="2">Fused MFS/spermidine synthase</fullName>
    </submittedName>
</protein>
<evidence type="ECO:0000313" key="3">
    <source>
        <dbReference type="Proteomes" id="UP000636394"/>
    </source>
</evidence>
<dbReference type="RefSeq" id="WP_166339328.1">
    <property type="nucleotide sequence ID" value="NZ_CP072829.1"/>
</dbReference>